<keyword evidence="2" id="KW-1185">Reference proteome</keyword>
<dbReference type="EMBL" id="JBHSZV010000032">
    <property type="protein sequence ID" value="MFC7062690.1"/>
    <property type="molecule type" value="Genomic_DNA"/>
</dbReference>
<dbReference type="PROSITE" id="PS51365">
    <property type="entry name" value="RENAL_DIPEPTIDASE_2"/>
    <property type="match status" value="1"/>
</dbReference>
<organism evidence="1 2">
    <name type="scientific">Halobacillus seohaensis</name>
    <dbReference type="NCBI Taxonomy" id="447421"/>
    <lineage>
        <taxon>Bacteria</taxon>
        <taxon>Bacillati</taxon>
        <taxon>Bacillota</taxon>
        <taxon>Bacilli</taxon>
        <taxon>Bacillales</taxon>
        <taxon>Bacillaceae</taxon>
        <taxon>Halobacillus</taxon>
    </lineage>
</organism>
<name>A0ABW2EPB4_9BACI</name>
<dbReference type="CDD" id="cd01301">
    <property type="entry name" value="rDP_like"/>
    <property type="match status" value="1"/>
</dbReference>
<dbReference type="Pfam" id="PF01244">
    <property type="entry name" value="Peptidase_M19"/>
    <property type="match status" value="1"/>
</dbReference>
<sequence length="352" mass="39114">MTYPILDGHNDTLLNFHMKDSGKGRSFFEESSIGHIDYPRAKKGGFSGGFFAIFPPPNASLSVPKPEHYLTEDGYDIPLPEAANPEACYKVTNEMMQLLYQIEADSKGCFSVVKNIPDLKKALENKQMAAILHFEGAEVIDPDIKNLVDFYNQGLRSLGLVWSRPNAFAQGVPYRYPSTPDIGPGLTLAGKELVEKCNELGIMLDTSHLNEKGFWDVVEYSNAPIVATHSNAHTLCPISRNLTDKQLDAIAHTDGVVGVTYSVNMLRPDGKMNKDTSLDDIVRHIRYITDQIGVEHVALGSDFDGTTLPNDMKDVTGVPKVIKLLEEDGFSMSDLKKITHENWIRVLTDTWK</sequence>
<gene>
    <name evidence="1" type="ORF">ACFQIC_12580</name>
</gene>
<evidence type="ECO:0000313" key="2">
    <source>
        <dbReference type="Proteomes" id="UP001596410"/>
    </source>
</evidence>
<evidence type="ECO:0000313" key="1">
    <source>
        <dbReference type="EMBL" id="MFC7062690.1"/>
    </source>
</evidence>
<dbReference type="InterPro" id="IPR008257">
    <property type="entry name" value="Pept_M19"/>
</dbReference>
<dbReference type="Proteomes" id="UP001596410">
    <property type="component" value="Unassembled WGS sequence"/>
</dbReference>
<dbReference type="RefSeq" id="WP_204709567.1">
    <property type="nucleotide sequence ID" value="NZ_JBHSZV010000032.1"/>
</dbReference>
<dbReference type="InterPro" id="IPR032466">
    <property type="entry name" value="Metal_Hydrolase"/>
</dbReference>
<dbReference type="PANTHER" id="PTHR10443:SF12">
    <property type="entry name" value="DIPEPTIDASE"/>
    <property type="match status" value="1"/>
</dbReference>
<protein>
    <submittedName>
        <fullName evidence="1">Dipeptidase</fullName>
    </submittedName>
</protein>
<dbReference type="PANTHER" id="PTHR10443">
    <property type="entry name" value="MICROSOMAL DIPEPTIDASE"/>
    <property type="match status" value="1"/>
</dbReference>
<reference evidence="2" key="1">
    <citation type="journal article" date="2019" name="Int. J. Syst. Evol. Microbiol.">
        <title>The Global Catalogue of Microorganisms (GCM) 10K type strain sequencing project: providing services to taxonomists for standard genome sequencing and annotation.</title>
        <authorList>
            <consortium name="The Broad Institute Genomics Platform"/>
            <consortium name="The Broad Institute Genome Sequencing Center for Infectious Disease"/>
            <person name="Wu L."/>
            <person name="Ma J."/>
        </authorList>
    </citation>
    <scope>NUCLEOTIDE SEQUENCE [LARGE SCALE GENOMIC DNA]</scope>
    <source>
        <strain evidence="2">CGMCC 4.1621</strain>
    </source>
</reference>
<dbReference type="Gene3D" id="3.20.20.140">
    <property type="entry name" value="Metal-dependent hydrolases"/>
    <property type="match status" value="1"/>
</dbReference>
<accession>A0ABW2EPB4</accession>
<dbReference type="SUPFAM" id="SSF51556">
    <property type="entry name" value="Metallo-dependent hydrolases"/>
    <property type="match status" value="1"/>
</dbReference>
<proteinExistence type="predicted"/>
<comment type="caution">
    <text evidence="1">The sequence shown here is derived from an EMBL/GenBank/DDBJ whole genome shotgun (WGS) entry which is preliminary data.</text>
</comment>